<gene>
    <name evidence="3" type="ORF">MQE36_04245</name>
</gene>
<dbReference type="SMART" id="SM00028">
    <property type="entry name" value="TPR"/>
    <property type="match status" value="6"/>
</dbReference>
<evidence type="ECO:0000256" key="2">
    <source>
        <dbReference type="SAM" id="SignalP"/>
    </source>
</evidence>
<dbReference type="EMBL" id="CP094326">
    <property type="protein sequence ID" value="UNY99560.1"/>
    <property type="molecule type" value="Genomic_DNA"/>
</dbReference>
<feature type="chain" id="PRO_5046760924" evidence="2">
    <location>
        <begin position="20"/>
        <end position="594"/>
    </location>
</feature>
<feature type="repeat" description="TPR" evidence="1">
    <location>
        <begin position="542"/>
        <end position="575"/>
    </location>
</feature>
<dbReference type="PANTHER" id="PTHR12558:SF13">
    <property type="entry name" value="CELL DIVISION CYCLE PROTEIN 27 HOMOLOG"/>
    <property type="match status" value="1"/>
</dbReference>
<accession>A0ABY3YP11</accession>
<name>A0ABY3YP11_9FLAO</name>
<organism evidence="3 4">
    <name type="scientific">Zhouia spongiae</name>
    <dbReference type="NCBI Taxonomy" id="2202721"/>
    <lineage>
        <taxon>Bacteria</taxon>
        <taxon>Pseudomonadati</taxon>
        <taxon>Bacteroidota</taxon>
        <taxon>Flavobacteriia</taxon>
        <taxon>Flavobacteriales</taxon>
        <taxon>Flavobacteriaceae</taxon>
        <taxon>Zhouia</taxon>
    </lineage>
</organism>
<dbReference type="SUPFAM" id="SSF48452">
    <property type="entry name" value="TPR-like"/>
    <property type="match status" value="2"/>
</dbReference>
<sequence length="594" mass="68749">MRRSVVILTILLFTCLANAQNEALARQYFDDGKFEKAVSLFEKLYKANSGSFTYFKALVECYQQLERFEDSQSLLESQLNQGRFSAALWVEIGYNYQLKGDETRARENYDKAIKSISENVTNAYGIGNAFRSHTLLDYAIETYKKAMEINPDLNFNYNLALIYGELNAIEQMFETYLNLLAFDEKFKPRVLNSLGNFITDDVNAENNQLLRKQLLRRSQTDQNVLWNELLSWFFVQQQLYGSAFIQEKSIYKKSDKQTLGRIVNLGRSAYEASDLEAARQIFSYVVENSPFQEVTLEAELYIINIDLENHTDKDNKKINERFLSLLEQFGKTKQTIQLQLAYGKFLAFEMGKPVEAQKFLNEMLQLPLNNFEEAKIKMLLGDILVYHEQFNRALILYSQVQRKVKNDVMAQDARFKVAQASFYKGDFKWAESQLKVLKSSTSQLIANDALQLKLLISDNSLEDSTQTALKIYAKADLLAYQNKNKEAISLLDEILQNHKGESIEDEALLKQAKLLEKMNEPDKARLNYTKIIEFFPDDILMDDALFGLANLYYDQGLEEKAKPYFEQLVLEHPDSIFFVQARNAYRKIRGDVVN</sequence>
<dbReference type="Pfam" id="PF13181">
    <property type="entry name" value="TPR_8"/>
    <property type="match status" value="1"/>
</dbReference>
<evidence type="ECO:0000256" key="1">
    <source>
        <dbReference type="PROSITE-ProRule" id="PRU00339"/>
    </source>
</evidence>
<dbReference type="PANTHER" id="PTHR12558">
    <property type="entry name" value="CELL DIVISION CYCLE 16,23,27"/>
    <property type="match status" value="1"/>
</dbReference>
<dbReference type="InterPro" id="IPR019734">
    <property type="entry name" value="TPR_rpt"/>
</dbReference>
<protein>
    <submittedName>
        <fullName evidence="3">Tetratricopeptide repeat protein</fullName>
    </submittedName>
</protein>
<proteinExistence type="predicted"/>
<keyword evidence="4" id="KW-1185">Reference proteome</keyword>
<dbReference type="InterPro" id="IPR011990">
    <property type="entry name" value="TPR-like_helical_dom_sf"/>
</dbReference>
<dbReference type="RefSeq" id="WP_242937933.1">
    <property type="nucleotide sequence ID" value="NZ_CP094326.1"/>
</dbReference>
<keyword evidence="1" id="KW-0802">TPR repeat</keyword>
<evidence type="ECO:0000313" key="4">
    <source>
        <dbReference type="Proteomes" id="UP000829476"/>
    </source>
</evidence>
<reference evidence="3 4" key="1">
    <citation type="journal article" date="2018" name="Int. J. Syst. Evol. Microbiol.">
        <title>Zhouia spongiae sp. nov., isolated from a marine sponge.</title>
        <authorList>
            <person name="Zhuang L."/>
            <person name="Lin B."/>
            <person name="Qin F."/>
            <person name="Luo L."/>
        </authorList>
    </citation>
    <scope>NUCLEOTIDE SEQUENCE [LARGE SCALE GENOMIC DNA]</scope>
    <source>
        <strain evidence="3 4">HN-Y44</strain>
    </source>
</reference>
<dbReference type="Pfam" id="PF13174">
    <property type="entry name" value="TPR_6"/>
    <property type="match status" value="2"/>
</dbReference>
<feature type="repeat" description="TPR" evidence="1">
    <location>
        <begin position="120"/>
        <end position="153"/>
    </location>
</feature>
<dbReference type="Proteomes" id="UP000829476">
    <property type="component" value="Chromosome"/>
</dbReference>
<dbReference type="PROSITE" id="PS50005">
    <property type="entry name" value="TPR"/>
    <property type="match status" value="3"/>
</dbReference>
<evidence type="ECO:0000313" key="3">
    <source>
        <dbReference type="EMBL" id="UNY99560.1"/>
    </source>
</evidence>
<dbReference type="Gene3D" id="1.25.40.10">
    <property type="entry name" value="Tetratricopeptide repeat domain"/>
    <property type="match status" value="3"/>
</dbReference>
<feature type="signal peptide" evidence="2">
    <location>
        <begin position="1"/>
        <end position="19"/>
    </location>
</feature>
<keyword evidence="2" id="KW-0732">Signal</keyword>
<feature type="repeat" description="TPR" evidence="1">
    <location>
        <begin position="86"/>
        <end position="119"/>
    </location>
</feature>